<evidence type="ECO:0000313" key="2">
    <source>
        <dbReference type="EMBL" id="QSS65706.1"/>
    </source>
</evidence>
<dbReference type="Proteomes" id="UP000663671">
    <property type="component" value="Chromosome 3"/>
</dbReference>
<dbReference type="EMBL" id="CP069115">
    <property type="protein sequence ID" value="QSS65706.1"/>
    <property type="molecule type" value="Genomic_DNA"/>
</dbReference>
<protein>
    <submittedName>
        <fullName evidence="2">Uncharacterized protein</fullName>
    </submittedName>
</protein>
<name>A0A8A1MGW1_AJECA</name>
<evidence type="ECO:0000313" key="3">
    <source>
        <dbReference type="Proteomes" id="UP000663671"/>
    </source>
</evidence>
<accession>A0A8A1MGW1</accession>
<sequence>MDAKGALVLATNIVVIRIIIISSSSSSSSSSSNNSGLPRASVVPGGFLRFLRFCEPRETSRAMDAATCNTCQGKTEFQKLLDAERGRSRKVETSWREGGERTRNFVNMGWW</sequence>
<proteinExistence type="predicted"/>
<dbReference type="VEuPathDB" id="FungiDB:I7I51_06554"/>
<dbReference type="AlphaFoldDB" id="A0A8A1MGW1"/>
<gene>
    <name evidence="2" type="ORF">I7I51_06554</name>
</gene>
<reference evidence="2" key="1">
    <citation type="submission" date="2021-01" db="EMBL/GenBank/DDBJ databases">
        <title>Chromosome-level genome assembly of a human fungal pathogen reveals clustering of transcriptionally co-regulated genes.</title>
        <authorList>
            <person name="Voorhies M."/>
            <person name="Cohen S."/>
            <person name="Shea T.P."/>
            <person name="Petrus S."/>
            <person name="Munoz J.F."/>
            <person name="Poplawski S."/>
            <person name="Goldman W.E."/>
            <person name="Michael T."/>
            <person name="Cuomo C.A."/>
            <person name="Sil A."/>
            <person name="Beyhan S."/>
        </authorList>
    </citation>
    <scope>NUCLEOTIDE SEQUENCE</scope>
    <source>
        <strain evidence="2">WU24</strain>
    </source>
</reference>
<feature type="region of interest" description="Disordered" evidence="1">
    <location>
        <begin position="23"/>
        <end position="42"/>
    </location>
</feature>
<organism evidence="2 3">
    <name type="scientific">Ajellomyces capsulatus</name>
    <name type="common">Darling's disease fungus</name>
    <name type="synonym">Histoplasma capsulatum</name>
    <dbReference type="NCBI Taxonomy" id="5037"/>
    <lineage>
        <taxon>Eukaryota</taxon>
        <taxon>Fungi</taxon>
        <taxon>Dikarya</taxon>
        <taxon>Ascomycota</taxon>
        <taxon>Pezizomycotina</taxon>
        <taxon>Eurotiomycetes</taxon>
        <taxon>Eurotiomycetidae</taxon>
        <taxon>Onygenales</taxon>
        <taxon>Ajellomycetaceae</taxon>
        <taxon>Histoplasma</taxon>
    </lineage>
</organism>
<feature type="compositionally biased region" description="Low complexity" evidence="1">
    <location>
        <begin position="23"/>
        <end position="35"/>
    </location>
</feature>
<evidence type="ECO:0000256" key="1">
    <source>
        <dbReference type="SAM" id="MobiDB-lite"/>
    </source>
</evidence>